<sequence length="131" mass="14502">MYQLISYIRGRERCRGEKNKAEKSRWLDKADARRPEVTESDTLSGRQRRIRTSANWIDQLAHSWAPVRRNAKAAGRPAAFADLLDLRPSGPGGGGTHALFALANLNLLANDQKDAAACRSTFIGRRSTLIG</sequence>
<evidence type="ECO:0000313" key="2">
    <source>
        <dbReference type="EMBL" id="KRY42490.1"/>
    </source>
</evidence>
<evidence type="ECO:0000256" key="1">
    <source>
        <dbReference type="SAM" id="MobiDB-lite"/>
    </source>
</evidence>
<name>A0A0V1BZP5_TRISP</name>
<evidence type="ECO:0000313" key="3">
    <source>
        <dbReference type="Proteomes" id="UP000054776"/>
    </source>
</evidence>
<feature type="compositionally biased region" description="Basic and acidic residues" evidence="1">
    <location>
        <begin position="25"/>
        <end position="37"/>
    </location>
</feature>
<protein>
    <submittedName>
        <fullName evidence="2">Uncharacterized protein</fullName>
    </submittedName>
</protein>
<proteinExistence type="predicted"/>
<dbReference type="InParanoid" id="A0A0V1BZP5"/>
<keyword evidence="3" id="KW-1185">Reference proteome</keyword>
<comment type="caution">
    <text evidence="2">The sequence shown here is derived from an EMBL/GenBank/DDBJ whole genome shotgun (WGS) entry which is preliminary data.</text>
</comment>
<accession>A0A0V1BZP5</accession>
<dbReference type="EMBL" id="JYDH01000003">
    <property type="protein sequence ID" value="KRY42490.1"/>
    <property type="molecule type" value="Genomic_DNA"/>
</dbReference>
<feature type="region of interest" description="Disordered" evidence="1">
    <location>
        <begin position="25"/>
        <end position="46"/>
    </location>
</feature>
<dbReference type="Proteomes" id="UP000054776">
    <property type="component" value="Unassembled WGS sequence"/>
</dbReference>
<dbReference type="OrthoDB" id="10320748at2759"/>
<reference evidence="2 3" key="1">
    <citation type="submission" date="2015-01" db="EMBL/GenBank/DDBJ databases">
        <title>Evolution of Trichinella species and genotypes.</title>
        <authorList>
            <person name="Korhonen P.K."/>
            <person name="Edoardo P."/>
            <person name="Giuseppe L.R."/>
            <person name="Gasser R.B."/>
        </authorList>
    </citation>
    <scope>NUCLEOTIDE SEQUENCE [LARGE SCALE GENOMIC DNA]</scope>
    <source>
        <strain evidence="2">ISS3</strain>
    </source>
</reference>
<organism evidence="2 3">
    <name type="scientific">Trichinella spiralis</name>
    <name type="common">Trichina worm</name>
    <dbReference type="NCBI Taxonomy" id="6334"/>
    <lineage>
        <taxon>Eukaryota</taxon>
        <taxon>Metazoa</taxon>
        <taxon>Ecdysozoa</taxon>
        <taxon>Nematoda</taxon>
        <taxon>Enoplea</taxon>
        <taxon>Dorylaimia</taxon>
        <taxon>Trichinellida</taxon>
        <taxon>Trichinellidae</taxon>
        <taxon>Trichinella</taxon>
    </lineage>
</organism>
<dbReference type="AlphaFoldDB" id="A0A0V1BZP5"/>
<gene>
    <name evidence="2" type="ORF">T01_7632</name>
</gene>